<reference evidence="1 2" key="1">
    <citation type="submission" date="2016-11" db="EMBL/GenBank/DDBJ databases">
        <authorList>
            <person name="Jaros S."/>
            <person name="Januszkiewicz K."/>
            <person name="Wedrychowicz H."/>
        </authorList>
    </citation>
    <scope>NUCLEOTIDE SEQUENCE [LARGE SCALE GENOMIC DNA]</scope>
    <source>
        <strain evidence="1 2">CGMCC 1.6102</strain>
    </source>
</reference>
<dbReference type="STRING" id="388280.SAMN04488057_109168"/>
<accession>A0A1M7PN05</accession>
<proteinExistence type="predicted"/>
<name>A0A1M7PN05_9BACT</name>
<dbReference type="EMBL" id="FRCY01000009">
    <property type="protein sequence ID" value="SHN18486.1"/>
    <property type="molecule type" value="Genomic_DNA"/>
</dbReference>
<evidence type="ECO:0000313" key="2">
    <source>
        <dbReference type="Proteomes" id="UP000184513"/>
    </source>
</evidence>
<dbReference type="AlphaFoldDB" id="A0A1M7PN05"/>
<organism evidence="1 2">
    <name type="scientific">Cyclobacterium lianum</name>
    <dbReference type="NCBI Taxonomy" id="388280"/>
    <lineage>
        <taxon>Bacteria</taxon>
        <taxon>Pseudomonadati</taxon>
        <taxon>Bacteroidota</taxon>
        <taxon>Cytophagia</taxon>
        <taxon>Cytophagales</taxon>
        <taxon>Cyclobacteriaceae</taxon>
        <taxon>Cyclobacterium</taxon>
    </lineage>
</organism>
<gene>
    <name evidence="1" type="ORF">SAMN04488057_109168</name>
</gene>
<dbReference type="Proteomes" id="UP000184513">
    <property type="component" value="Unassembled WGS sequence"/>
</dbReference>
<evidence type="ECO:0000313" key="1">
    <source>
        <dbReference type="EMBL" id="SHN18486.1"/>
    </source>
</evidence>
<keyword evidence="2" id="KW-1185">Reference proteome</keyword>
<sequence>MLRNYQVTSIEHDTRYCISLSQEHECMLAPIEGEWYSPEEVKSVLSRINFDLILVDGPPGALRQGILNHLELFKGIKSVFVFDDMDRELDRKTMITFCRELCLTYKIIQGDRKQFAVCWPYPDDPSNVDRIPFK</sequence>
<evidence type="ECO:0008006" key="3">
    <source>
        <dbReference type="Google" id="ProtNLM"/>
    </source>
</evidence>
<protein>
    <recommendedName>
        <fullName evidence="3">AAA domain-containing protein</fullName>
    </recommendedName>
</protein>